<organism evidence="1 2">
    <name type="scientific">Escherichia phage HildyBeyeler</name>
    <dbReference type="NCBI Taxonomy" id="2852005"/>
    <lineage>
        <taxon>Viruses</taxon>
        <taxon>Duplodnaviria</taxon>
        <taxon>Heunggongvirae</taxon>
        <taxon>Uroviricota</taxon>
        <taxon>Caudoviricetes</taxon>
        <taxon>Demerecviridae</taxon>
        <taxon>Markadamsvirinae</taxon>
        <taxon>Tequintavirus</taxon>
        <taxon>Tequintavirus hildybeyeler</taxon>
    </lineage>
</organism>
<accession>A0AAE8B171</accession>
<evidence type="ECO:0000313" key="2">
    <source>
        <dbReference type="Proteomes" id="UP000828743"/>
    </source>
</evidence>
<keyword evidence="2" id="KW-1185">Reference proteome</keyword>
<name>A0AAE8B171_9CAUD</name>
<dbReference type="Proteomes" id="UP000828743">
    <property type="component" value="Segment"/>
</dbReference>
<gene>
    <name evidence="1" type="ORF">bas33_0058</name>
</gene>
<dbReference type="EMBL" id="MZ501074">
    <property type="protein sequence ID" value="QXV80069.1"/>
    <property type="molecule type" value="Genomic_DNA"/>
</dbReference>
<evidence type="ECO:0000313" key="1">
    <source>
        <dbReference type="EMBL" id="QXV80069.1"/>
    </source>
</evidence>
<sequence>MELKPYIVESTCGDFHLGVDDIAEAVFAATGDYSHIDGAGYPTVIGDWVETNLDVSPYNPYCLFDEDRDEVKCNLEFVYNRVLKVYQRSPDGYEDITWSIKQYLKDTYSSFFDEDLETVAVEFNNDQECETP</sequence>
<reference evidence="2" key="1">
    <citation type="journal article" date="2021" name="PLoS Biol.">
        <title>Systematic exploration of Escherichia coli phage-host interactions with the BASEL phage collection.</title>
        <authorList>
            <person name="Maffei E."/>
            <person name="Shaidullina A."/>
            <person name="Burkolter M."/>
            <person name="Heyer Y."/>
            <person name="Estermann F."/>
            <person name="Druelle V."/>
            <person name="Sauer P."/>
            <person name="Willi L."/>
            <person name="Michaelis S."/>
            <person name="Hilbi H."/>
            <person name="Thaler D.S."/>
            <person name="Harms A."/>
        </authorList>
    </citation>
    <scope>NUCLEOTIDE SEQUENCE [LARGE SCALE GENOMIC DNA]</scope>
    <source>
        <strain evidence="2">Bas33</strain>
    </source>
</reference>
<proteinExistence type="predicted"/>
<protein>
    <submittedName>
        <fullName evidence="1">Uncharacterized protein</fullName>
    </submittedName>
</protein>